<feature type="compositionally biased region" description="Polar residues" evidence="1">
    <location>
        <begin position="44"/>
        <end position="54"/>
    </location>
</feature>
<proteinExistence type="predicted"/>
<dbReference type="Proteomes" id="UP001499942">
    <property type="component" value="Unassembled WGS sequence"/>
</dbReference>
<evidence type="ECO:0000256" key="1">
    <source>
        <dbReference type="SAM" id="MobiDB-lite"/>
    </source>
</evidence>
<organism evidence="2 3">
    <name type="scientific">Streptomyces gobitricini</name>
    <dbReference type="NCBI Taxonomy" id="68211"/>
    <lineage>
        <taxon>Bacteria</taxon>
        <taxon>Bacillati</taxon>
        <taxon>Actinomycetota</taxon>
        <taxon>Actinomycetes</taxon>
        <taxon>Kitasatosporales</taxon>
        <taxon>Streptomycetaceae</taxon>
        <taxon>Streptomyces</taxon>
    </lineage>
</organism>
<gene>
    <name evidence="2" type="ORF">GCM10010393_14690</name>
</gene>
<feature type="compositionally biased region" description="Gly residues" evidence="1">
    <location>
        <begin position="1"/>
        <end position="11"/>
    </location>
</feature>
<sequence>MAGPDGLGWMGGADATGPQARAFGASMGEGAGQARRRRAAEPTTPKNPKRTAQNPPGDVGSPAGCAARRATGVPTADRTAAPGEPYPAARPRRRGPAYGEHPDRLRR</sequence>
<protein>
    <submittedName>
        <fullName evidence="2">Uncharacterized protein</fullName>
    </submittedName>
</protein>
<comment type="caution">
    <text evidence="2">The sequence shown here is derived from an EMBL/GenBank/DDBJ whole genome shotgun (WGS) entry which is preliminary data.</text>
</comment>
<accession>A0ABN3LLR5</accession>
<dbReference type="EMBL" id="BAAASR010000007">
    <property type="protein sequence ID" value="GAA2484852.1"/>
    <property type="molecule type" value="Genomic_DNA"/>
</dbReference>
<keyword evidence="3" id="KW-1185">Reference proteome</keyword>
<evidence type="ECO:0000313" key="3">
    <source>
        <dbReference type="Proteomes" id="UP001499942"/>
    </source>
</evidence>
<evidence type="ECO:0000313" key="2">
    <source>
        <dbReference type="EMBL" id="GAA2484852.1"/>
    </source>
</evidence>
<name>A0ABN3LLR5_9ACTN</name>
<feature type="compositionally biased region" description="Low complexity" evidence="1">
    <location>
        <begin position="80"/>
        <end position="89"/>
    </location>
</feature>
<feature type="region of interest" description="Disordered" evidence="1">
    <location>
        <begin position="1"/>
        <end position="107"/>
    </location>
</feature>
<reference evidence="2 3" key="1">
    <citation type="journal article" date="2019" name="Int. J. Syst. Evol. Microbiol.">
        <title>The Global Catalogue of Microorganisms (GCM) 10K type strain sequencing project: providing services to taxonomists for standard genome sequencing and annotation.</title>
        <authorList>
            <consortium name="The Broad Institute Genomics Platform"/>
            <consortium name="The Broad Institute Genome Sequencing Center for Infectious Disease"/>
            <person name="Wu L."/>
            <person name="Ma J."/>
        </authorList>
    </citation>
    <scope>NUCLEOTIDE SEQUENCE [LARGE SCALE GENOMIC DNA]</scope>
    <source>
        <strain evidence="2 3">JCM 5062</strain>
    </source>
</reference>